<evidence type="ECO:0000256" key="5">
    <source>
        <dbReference type="ARBA" id="ARBA00022692"/>
    </source>
</evidence>
<evidence type="ECO:0000313" key="11">
    <source>
        <dbReference type="Proteomes" id="UP000294555"/>
    </source>
</evidence>
<evidence type="ECO:0000256" key="4">
    <source>
        <dbReference type="ARBA" id="ARBA00022519"/>
    </source>
</evidence>
<evidence type="ECO:0000256" key="3">
    <source>
        <dbReference type="ARBA" id="ARBA00022475"/>
    </source>
</evidence>
<dbReference type="GO" id="GO:0005886">
    <property type="term" value="C:plasma membrane"/>
    <property type="evidence" value="ECO:0007669"/>
    <property type="project" value="UniProtKB-SubCell"/>
</dbReference>
<dbReference type="GO" id="GO:0043022">
    <property type="term" value="F:ribosome binding"/>
    <property type="evidence" value="ECO:0007669"/>
    <property type="project" value="InterPro"/>
</dbReference>
<dbReference type="InterPro" id="IPR043604">
    <property type="entry name" value="DUF883_N"/>
</dbReference>
<evidence type="ECO:0000259" key="9">
    <source>
        <dbReference type="Pfam" id="PF19029"/>
    </source>
</evidence>
<keyword evidence="4" id="KW-0997">Cell inner membrane</keyword>
<keyword evidence="6" id="KW-1133">Transmembrane helix</keyword>
<reference evidence="10 11" key="1">
    <citation type="submission" date="2019-02" db="EMBL/GenBank/DDBJ databases">
        <title>Investigation of anaerobic lignin degradation for improved lignocellulosic biofuels.</title>
        <authorList>
            <person name="Deangelis K."/>
        </authorList>
    </citation>
    <scope>NUCLEOTIDE SEQUENCE [LARGE SCALE GENOMIC DNA]</scope>
    <source>
        <strain evidence="10 11">159R</strain>
    </source>
</reference>
<name>A0A4R1NAR6_9GAMM</name>
<evidence type="ECO:0000256" key="6">
    <source>
        <dbReference type="ARBA" id="ARBA00022989"/>
    </source>
</evidence>
<evidence type="ECO:0000313" key="10">
    <source>
        <dbReference type="EMBL" id="TCL04393.1"/>
    </source>
</evidence>
<dbReference type="AlphaFoldDB" id="A0A4R1NAR6"/>
<dbReference type="InterPro" id="IPR043605">
    <property type="entry name" value="DUF883_C"/>
</dbReference>
<evidence type="ECO:0000256" key="2">
    <source>
        <dbReference type="ARBA" id="ARBA00010423"/>
    </source>
</evidence>
<sequence length="104" mass="11520">MFTNTEKDGIQRDIKDDVSLLADTLDELLNTSEKTTQEQLDALRSKAKGVLKDARARVNGTSRLGQYARDTAIQTKNYVVEKPWQSLGITTAVGIVLGVLLSRR</sequence>
<proteinExistence type="inferred from homology"/>
<accession>A0A4R1NAR6</accession>
<comment type="subcellular location">
    <subcellularLocation>
        <location evidence="1">Cell inner membrane</location>
        <topology evidence="1">Single-pass membrane protein</topology>
    </subcellularLocation>
</comment>
<comment type="similarity">
    <text evidence="2">Belongs to the ElaB/YgaM/YqjD family.</text>
</comment>
<dbReference type="PANTHER" id="PTHR35893:SF4">
    <property type="entry name" value="INNER MEMBRANE PROTEIN"/>
    <property type="match status" value="1"/>
</dbReference>
<dbReference type="PANTHER" id="PTHR35893">
    <property type="entry name" value="INNER MEMBRANE PROTEIN-RELATED"/>
    <property type="match status" value="1"/>
</dbReference>
<feature type="domain" description="DUF883" evidence="9">
    <location>
        <begin position="75"/>
        <end position="104"/>
    </location>
</feature>
<dbReference type="Pfam" id="PF05957">
    <property type="entry name" value="DUF883"/>
    <property type="match status" value="1"/>
</dbReference>
<protein>
    <submittedName>
        <fullName evidence="10">ElaB/YqjD/DUF883 family membrane-anchored ribosome-binding protein</fullName>
    </submittedName>
</protein>
<dbReference type="InterPro" id="IPR010279">
    <property type="entry name" value="YqjD/ElaB"/>
</dbReference>
<dbReference type="Pfam" id="PF19029">
    <property type="entry name" value="DUF883_C"/>
    <property type="match status" value="1"/>
</dbReference>
<evidence type="ECO:0000256" key="7">
    <source>
        <dbReference type="ARBA" id="ARBA00023136"/>
    </source>
</evidence>
<dbReference type="Proteomes" id="UP000294555">
    <property type="component" value="Unassembled WGS sequence"/>
</dbReference>
<comment type="caution">
    <text evidence="10">The sequence shown here is derived from an EMBL/GenBank/DDBJ whole genome shotgun (WGS) entry which is preliminary data.</text>
</comment>
<keyword evidence="11" id="KW-1185">Reference proteome</keyword>
<organism evidence="10 11">
    <name type="scientific">Sodalis ligni</name>
    <dbReference type="NCBI Taxonomy" id="2697027"/>
    <lineage>
        <taxon>Bacteria</taxon>
        <taxon>Pseudomonadati</taxon>
        <taxon>Pseudomonadota</taxon>
        <taxon>Gammaproteobacteria</taxon>
        <taxon>Enterobacterales</taxon>
        <taxon>Bruguierivoracaceae</taxon>
        <taxon>Sodalis</taxon>
    </lineage>
</organism>
<dbReference type="OrthoDB" id="6522731at2"/>
<feature type="domain" description="DUF883" evidence="8">
    <location>
        <begin position="13"/>
        <end position="61"/>
    </location>
</feature>
<evidence type="ECO:0000259" key="8">
    <source>
        <dbReference type="Pfam" id="PF05957"/>
    </source>
</evidence>
<gene>
    <name evidence="10" type="ORF">EZJ58_2507</name>
</gene>
<keyword evidence="3" id="KW-1003">Cell membrane</keyword>
<dbReference type="RefSeq" id="WP_132923181.1">
    <property type="nucleotide sequence ID" value="NZ_CP075169.1"/>
</dbReference>
<dbReference type="EMBL" id="SJOI01000001">
    <property type="protein sequence ID" value="TCL04393.1"/>
    <property type="molecule type" value="Genomic_DNA"/>
</dbReference>
<keyword evidence="5" id="KW-0812">Transmembrane</keyword>
<evidence type="ECO:0000256" key="1">
    <source>
        <dbReference type="ARBA" id="ARBA00004377"/>
    </source>
</evidence>
<keyword evidence="7" id="KW-0472">Membrane</keyword>